<dbReference type="AlphaFoldDB" id="D3FA76"/>
<proteinExistence type="predicted"/>
<dbReference type="CDD" id="cd14852">
    <property type="entry name" value="LD-carboxypeptidase"/>
    <property type="match status" value="1"/>
</dbReference>
<dbReference type="GO" id="GO:0006508">
    <property type="term" value="P:proteolysis"/>
    <property type="evidence" value="ECO:0007669"/>
    <property type="project" value="InterPro"/>
</dbReference>
<accession>D3FA76</accession>
<dbReference type="STRING" id="469383.Cwoe_4758"/>
<dbReference type="GO" id="GO:0004180">
    <property type="term" value="F:carboxypeptidase activity"/>
    <property type="evidence" value="ECO:0007669"/>
    <property type="project" value="UniProtKB-KW"/>
</dbReference>
<evidence type="ECO:0000313" key="3">
    <source>
        <dbReference type="EMBL" id="ADB53171.1"/>
    </source>
</evidence>
<dbReference type="Gene3D" id="3.30.1380.10">
    <property type="match status" value="1"/>
</dbReference>
<name>D3FA76_CONWI</name>
<dbReference type="SUPFAM" id="SSF55166">
    <property type="entry name" value="Hedgehog/DD-peptidase"/>
    <property type="match status" value="1"/>
</dbReference>
<gene>
    <name evidence="3" type="ordered locus">Cwoe_4758</name>
</gene>
<dbReference type="InterPro" id="IPR009045">
    <property type="entry name" value="Zn_M74/Hedgehog-like"/>
</dbReference>
<feature type="chain" id="PRO_5003044089" evidence="1">
    <location>
        <begin position="22"/>
        <end position="241"/>
    </location>
</feature>
<evidence type="ECO:0000256" key="1">
    <source>
        <dbReference type="SAM" id="SignalP"/>
    </source>
</evidence>
<dbReference type="RefSeq" id="WP_012936222.1">
    <property type="nucleotide sequence ID" value="NC_013739.1"/>
</dbReference>
<dbReference type="EMBL" id="CP001854">
    <property type="protein sequence ID" value="ADB53171.1"/>
    <property type="molecule type" value="Genomic_DNA"/>
</dbReference>
<evidence type="ECO:0000259" key="2">
    <source>
        <dbReference type="Pfam" id="PF02557"/>
    </source>
</evidence>
<dbReference type="PANTHER" id="PTHR34385:SF1">
    <property type="entry name" value="PEPTIDOGLYCAN L-ALANYL-D-GLUTAMATE ENDOPEPTIDASE CWLK"/>
    <property type="match status" value="1"/>
</dbReference>
<sequence length="241" mass="25861" precursor="true">MRTVVTLLSVLALLAAARARAPLLPVPLAPELPAAQESHRQATRAALDAAARERADVLVDKRRGLPARYRPRDLVAPRVRFLAGVDGDARLLRRGAARGLERMFAAARRDGVRLAGVSGFRSFASQRALFAGYADARGVENAAHVSARAGHSEHQTGLAIDIAGADGRCAASGCFAGTRAARWLERHAAAHGFVVRYPRGKEDVTGYAYEPWHLRYVGVALATEAAASGRTLDELLRTRRG</sequence>
<reference evidence="3 4" key="1">
    <citation type="journal article" date="2010" name="Stand. Genomic Sci.">
        <title>Complete genome sequence of Conexibacter woesei type strain (ID131577).</title>
        <authorList>
            <person name="Pukall R."/>
            <person name="Lapidus A."/>
            <person name="Glavina Del Rio T."/>
            <person name="Copeland A."/>
            <person name="Tice H."/>
            <person name="Cheng J.-F."/>
            <person name="Lucas S."/>
            <person name="Chen F."/>
            <person name="Nolan M."/>
            <person name="Bruce D."/>
            <person name="Goodwin L."/>
            <person name="Pitluck S."/>
            <person name="Mavromatis K."/>
            <person name="Ivanova N."/>
            <person name="Ovchinnikova G."/>
            <person name="Pati A."/>
            <person name="Chen A."/>
            <person name="Palaniappan K."/>
            <person name="Land M."/>
            <person name="Hauser L."/>
            <person name="Chang Y.-J."/>
            <person name="Jeffries C.D."/>
            <person name="Chain P."/>
            <person name="Meincke L."/>
            <person name="Sims D."/>
            <person name="Brettin T."/>
            <person name="Detter J.C."/>
            <person name="Rohde M."/>
            <person name="Goeker M."/>
            <person name="Bristow J."/>
            <person name="Eisen J.A."/>
            <person name="Markowitz V."/>
            <person name="Kyrpides N.C."/>
            <person name="Klenk H.-P."/>
            <person name="Hugenholtz P."/>
        </authorList>
    </citation>
    <scope>NUCLEOTIDE SEQUENCE [LARGE SCALE GENOMIC DNA]</scope>
    <source>
        <strain evidence="4">DSM 14684 / CIP 108061 / JCM 11494 / NBRC 100937 / ID131577</strain>
    </source>
</reference>
<dbReference type="InterPro" id="IPR052179">
    <property type="entry name" value="DD-CPase-like"/>
</dbReference>
<keyword evidence="3" id="KW-0645">Protease</keyword>
<dbReference type="PANTHER" id="PTHR34385">
    <property type="entry name" value="D-ALANYL-D-ALANINE CARBOXYPEPTIDASE"/>
    <property type="match status" value="1"/>
</dbReference>
<protein>
    <submittedName>
        <fullName evidence="3">Peptidase M15B and M15C DD-carboxypeptidase VanY/endolysin</fullName>
    </submittedName>
</protein>
<evidence type="ECO:0000313" key="4">
    <source>
        <dbReference type="Proteomes" id="UP000008229"/>
    </source>
</evidence>
<keyword evidence="3" id="KW-0121">Carboxypeptidase</keyword>
<dbReference type="InterPro" id="IPR058193">
    <property type="entry name" value="VanY/YodJ_core_dom"/>
</dbReference>
<dbReference type="HOGENOM" id="CLU_054193_5_2_11"/>
<dbReference type="Proteomes" id="UP000008229">
    <property type="component" value="Chromosome"/>
</dbReference>
<feature type="signal peptide" evidence="1">
    <location>
        <begin position="1"/>
        <end position="21"/>
    </location>
</feature>
<organism evidence="3 4">
    <name type="scientific">Conexibacter woesei (strain DSM 14684 / CCUG 47730 / CIP 108061 / JCM 11494 / NBRC 100937 / ID131577)</name>
    <dbReference type="NCBI Taxonomy" id="469383"/>
    <lineage>
        <taxon>Bacteria</taxon>
        <taxon>Bacillati</taxon>
        <taxon>Actinomycetota</taxon>
        <taxon>Thermoleophilia</taxon>
        <taxon>Solirubrobacterales</taxon>
        <taxon>Conexibacteraceae</taxon>
        <taxon>Conexibacter</taxon>
    </lineage>
</organism>
<keyword evidence="4" id="KW-1185">Reference proteome</keyword>
<dbReference type="InterPro" id="IPR003709">
    <property type="entry name" value="VanY-like_core_dom"/>
</dbReference>
<dbReference type="Pfam" id="PF02557">
    <property type="entry name" value="VanY"/>
    <property type="match status" value="1"/>
</dbReference>
<keyword evidence="3" id="KW-0378">Hydrolase</keyword>
<dbReference type="eggNOG" id="COG1876">
    <property type="taxonomic scope" value="Bacteria"/>
</dbReference>
<keyword evidence="1" id="KW-0732">Signal</keyword>
<feature type="domain" description="D-alanyl-D-alanine carboxypeptidase-like core" evidence="2">
    <location>
        <begin position="91"/>
        <end position="218"/>
    </location>
</feature>
<dbReference type="KEGG" id="cwo:Cwoe_4758"/>
<reference evidence="4" key="2">
    <citation type="submission" date="2010-01" db="EMBL/GenBank/DDBJ databases">
        <title>The complete genome of Conexibacter woesei DSM 14684.</title>
        <authorList>
            <consortium name="US DOE Joint Genome Institute (JGI-PGF)"/>
            <person name="Lucas S."/>
            <person name="Copeland A."/>
            <person name="Lapidus A."/>
            <person name="Glavina del Rio T."/>
            <person name="Dalin E."/>
            <person name="Tice H."/>
            <person name="Bruce D."/>
            <person name="Goodwin L."/>
            <person name="Pitluck S."/>
            <person name="Kyrpides N."/>
            <person name="Mavromatis K."/>
            <person name="Ivanova N."/>
            <person name="Mikhailova N."/>
            <person name="Chertkov O."/>
            <person name="Brettin T."/>
            <person name="Detter J.C."/>
            <person name="Han C."/>
            <person name="Larimer F."/>
            <person name="Land M."/>
            <person name="Hauser L."/>
            <person name="Markowitz V."/>
            <person name="Cheng J.-F."/>
            <person name="Hugenholtz P."/>
            <person name="Woyke T."/>
            <person name="Wu D."/>
            <person name="Pukall R."/>
            <person name="Steenblock K."/>
            <person name="Schneider S."/>
            <person name="Klenk H.-P."/>
            <person name="Eisen J.A."/>
        </authorList>
    </citation>
    <scope>NUCLEOTIDE SEQUENCE [LARGE SCALE GENOMIC DNA]</scope>
    <source>
        <strain evidence="4">DSM 14684 / CIP 108061 / JCM 11494 / NBRC 100937 / ID131577</strain>
    </source>
</reference>